<sequence length="228" mass="25453">MLKYWPTFVAYLLGIVTGIALVASGVLAPVPPEPEGKPDTATTLPQWGEFPVKPRVELMNDGRVLKLVDNFIYIDPHEKVWIAGKDSQVDGASIPEGFWSVTGGPLTGKYRNASIIHDVECERMQEPSEAVHRMFYEACRCGGVDEEQAKVLYAAVYHFGPRWDLLTTHSVIDRGGEKITISRTVPRVTQKTTKPSEQMMEKLKAYIDKNNPSLDDINQLVPQSLVNE</sequence>
<dbReference type="Proteomes" id="UP000315647">
    <property type="component" value="Chromosome"/>
</dbReference>
<reference evidence="1 2" key="1">
    <citation type="submission" date="2019-03" db="EMBL/GenBank/DDBJ databases">
        <title>Deep-cultivation of Planctomycetes and their phenomic and genomic characterization uncovers novel biology.</title>
        <authorList>
            <person name="Wiegand S."/>
            <person name="Jogler M."/>
            <person name="Boedeker C."/>
            <person name="Pinto D."/>
            <person name="Vollmers J."/>
            <person name="Rivas-Marin E."/>
            <person name="Kohn T."/>
            <person name="Peeters S.H."/>
            <person name="Heuer A."/>
            <person name="Rast P."/>
            <person name="Oberbeckmann S."/>
            <person name="Bunk B."/>
            <person name="Jeske O."/>
            <person name="Meyerdierks A."/>
            <person name="Storesund J.E."/>
            <person name="Kallscheuer N."/>
            <person name="Luecker S."/>
            <person name="Lage O.M."/>
            <person name="Pohl T."/>
            <person name="Merkel B.J."/>
            <person name="Hornburger P."/>
            <person name="Mueller R.-W."/>
            <person name="Bruemmer F."/>
            <person name="Labrenz M."/>
            <person name="Spormann A.M."/>
            <person name="Op den Camp H."/>
            <person name="Overmann J."/>
            <person name="Amann R."/>
            <person name="Jetten M.S.M."/>
            <person name="Mascher T."/>
            <person name="Medema M.H."/>
            <person name="Devos D.P."/>
            <person name="Kaster A.-K."/>
            <person name="Ovreas L."/>
            <person name="Rohde M."/>
            <person name="Galperin M.Y."/>
            <person name="Jogler C."/>
        </authorList>
    </citation>
    <scope>NUCLEOTIDE SEQUENCE [LARGE SCALE GENOMIC DNA]</scope>
    <source>
        <strain evidence="1 2">Enr10</strain>
    </source>
</reference>
<dbReference type="RefSeq" id="WP_145450698.1">
    <property type="nucleotide sequence ID" value="NZ_CP037421.1"/>
</dbReference>
<name>A0A517Q8T0_9PLAN</name>
<proteinExistence type="predicted"/>
<dbReference type="InterPro" id="IPR010767">
    <property type="entry name" value="Phage_CGC-2007_Cje0229"/>
</dbReference>
<evidence type="ECO:0000313" key="1">
    <source>
        <dbReference type="EMBL" id="QDT28030.1"/>
    </source>
</evidence>
<dbReference type="EMBL" id="CP037421">
    <property type="protein sequence ID" value="QDT28030.1"/>
    <property type="molecule type" value="Genomic_DNA"/>
</dbReference>
<evidence type="ECO:0008006" key="3">
    <source>
        <dbReference type="Google" id="ProtNLM"/>
    </source>
</evidence>
<evidence type="ECO:0000313" key="2">
    <source>
        <dbReference type="Proteomes" id="UP000315647"/>
    </source>
</evidence>
<gene>
    <name evidence="1" type="ORF">Enr10x_33690</name>
</gene>
<keyword evidence="2" id="KW-1185">Reference proteome</keyword>
<protein>
    <recommendedName>
        <fullName evidence="3">DUF1353 domain-containing protein</fullName>
    </recommendedName>
</protein>
<accession>A0A517Q8T0</accession>
<dbReference type="Pfam" id="PF07087">
    <property type="entry name" value="DUF1353"/>
    <property type="match status" value="1"/>
</dbReference>
<organism evidence="1 2">
    <name type="scientific">Gimesia panareensis</name>
    <dbReference type="NCBI Taxonomy" id="2527978"/>
    <lineage>
        <taxon>Bacteria</taxon>
        <taxon>Pseudomonadati</taxon>
        <taxon>Planctomycetota</taxon>
        <taxon>Planctomycetia</taxon>
        <taxon>Planctomycetales</taxon>
        <taxon>Planctomycetaceae</taxon>
        <taxon>Gimesia</taxon>
    </lineage>
</organism>
<dbReference type="AlphaFoldDB" id="A0A517Q8T0"/>